<keyword evidence="10" id="KW-1133">Transmembrane helix</keyword>
<sequence>MNEKHHVLSQLSGQGYKRTNFDEDELTSNGGTPPATDYNASVVFKGGWLSWHRRNTQEKVLIVVLVLMTVALIVLASLLAVKDAAIRRLDQHKGKDVCLTPECVTIASSLLTTMDRSINPCDDFYEYACGGWIKTHPIPSGHARWGTFGTMWQENQLIMKNAIEEPVSSFASEAEQKAKLYYTSCMDPNKTVEKLGAQPLLDLMTQFKVNLSHFDSPDDGWIFQDMLEKVQLYDISAFFSLWIGEDDKNSSRNIIQIDQDGLGLPERDYYINKTIEEDKVLSAYLNYMVTINNLLAPGRHPNLTEHLTEVIKFESKLAEITTSAEDRRDEEKIYHNMTVADLNQLYPMIDWLHFINRLLATANITIDSSEEVVIYAPEYLEKLSQILNSTLSTLEGRRAVNLYLEWHVVKSMVSYLSKPFRNAKKEFSEVLSGASGKEDEWRYCISDTDSVLGFALGALFVKNAFHGDSKEKAEEMIEEIKDAFKNNLPHLEWMDSSTRQAAIDKANAVVDMIGFPKYILNASRLDEEYSELLINESEYFLNNVRNLHFVLKKNMEKLNQAPKQNVWGMTPPTVNAYYTPAKNEIVFPAGILQAPFYDKNFPKSLNFGAMGVVMGHELTHGFDDQGREFDKNGNLRPWWNDASVKRFQERTQCMADQYSQYTLGGENIRGKQTLGENIADNGGLKCAFHAYEDWLSKNGEEQMLPAVNLTHRQIFFLGFAQVWCSSSTKEANHLQIVKDPHSPAKFRVIGTLSNSKDFAEHWNCAAGSSMNPVKKCEVW</sequence>
<dbReference type="GO" id="GO:0005886">
    <property type="term" value="C:plasma membrane"/>
    <property type="evidence" value="ECO:0007669"/>
    <property type="project" value="TreeGrafter"/>
</dbReference>
<feature type="domain" description="Peptidase M13 N-terminal" evidence="12">
    <location>
        <begin position="120"/>
        <end position="516"/>
    </location>
</feature>
<dbReference type="PANTHER" id="PTHR11733">
    <property type="entry name" value="ZINC METALLOPROTEASE FAMILY M13 NEPRILYSIN-RELATED"/>
    <property type="match status" value="1"/>
</dbReference>
<accession>A0A2T7PT70</accession>
<dbReference type="InterPro" id="IPR008753">
    <property type="entry name" value="Peptidase_M13_N"/>
</dbReference>
<dbReference type="Gene3D" id="1.10.1380.10">
    <property type="entry name" value="Neutral endopeptidase , domain2"/>
    <property type="match status" value="1"/>
</dbReference>
<keyword evidence="10" id="KW-0472">Membrane</keyword>
<keyword evidence="8" id="KW-1015">Disulfide bond</keyword>
<dbReference type="PANTHER" id="PTHR11733:SF167">
    <property type="entry name" value="FI17812P1-RELATED"/>
    <property type="match status" value="1"/>
</dbReference>
<evidence type="ECO:0000256" key="4">
    <source>
        <dbReference type="ARBA" id="ARBA00022723"/>
    </source>
</evidence>
<evidence type="ECO:0000256" key="2">
    <source>
        <dbReference type="ARBA" id="ARBA00007357"/>
    </source>
</evidence>
<evidence type="ECO:0000256" key="1">
    <source>
        <dbReference type="ARBA" id="ARBA00001947"/>
    </source>
</evidence>
<dbReference type="FunFam" id="3.40.390.10:FF:000076">
    <property type="entry name" value="membrane metallo-endopeptidase-like 1"/>
    <property type="match status" value="1"/>
</dbReference>
<protein>
    <submittedName>
        <fullName evidence="13">Uncharacterized protein</fullName>
    </submittedName>
</protein>
<keyword evidence="9" id="KW-0325">Glycoprotein</keyword>
<evidence type="ECO:0000256" key="8">
    <source>
        <dbReference type="ARBA" id="ARBA00023157"/>
    </source>
</evidence>
<dbReference type="GO" id="GO:0016485">
    <property type="term" value="P:protein processing"/>
    <property type="evidence" value="ECO:0007669"/>
    <property type="project" value="TreeGrafter"/>
</dbReference>
<feature type="domain" description="Peptidase M13 C-terminal" evidence="11">
    <location>
        <begin position="575"/>
        <end position="778"/>
    </location>
</feature>
<evidence type="ECO:0000256" key="3">
    <source>
        <dbReference type="ARBA" id="ARBA00022670"/>
    </source>
</evidence>
<dbReference type="Proteomes" id="UP000245119">
    <property type="component" value="Linkage Group LG2"/>
</dbReference>
<name>A0A2T7PT70_POMCA</name>
<evidence type="ECO:0000259" key="11">
    <source>
        <dbReference type="Pfam" id="PF01431"/>
    </source>
</evidence>
<dbReference type="AlphaFoldDB" id="A0A2T7PT70"/>
<keyword evidence="14" id="KW-1185">Reference proteome</keyword>
<keyword evidence="3" id="KW-0645">Protease</keyword>
<evidence type="ECO:0000256" key="10">
    <source>
        <dbReference type="SAM" id="Phobius"/>
    </source>
</evidence>
<evidence type="ECO:0000256" key="6">
    <source>
        <dbReference type="ARBA" id="ARBA00022833"/>
    </source>
</evidence>
<comment type="similarity">
    <text evidence="2">Belongs to the peptidase M13 family.</text>
</comment>
<evidence type="ECO:0000256" key="9">
    <source>
        <dbReference type="ARBA" id="ARBA00023180"/>
    </source>
</evidence>
<gene>
    <name evidence="13" type="ORF">C0Q70_03607</name>
</gene>
<dbReference type="GO" id="GO:0046872">
    <property type="term" value="F:metal ion binding"/>
    <property type="evidence" value="ECO:0007669"/>
    <property type="project" value="UniProtKB-KW"/>
</dbReference>
<feature type="transmembrane region" description="Helical" evidence="10">
    <location>
        <begin position="60"/>
        <end position="81"/>
    </location>
</feature>
<proteinExistence type="inferred from homology"/>
<evidence type="ECO:0000313" key="13">
    <source>
        <dbReference type="EMBL" id="PVD36621.1"/>
    </source>
</evidence>
<dbReference type="InterPro" id="IPR024079">
    <property type="entry name" value="MetalloPept_cat_dom_sf"/>
</dbReference>
<dbReference type="Pfam" id="PF01431">
    <property type="entry name" value="Peptidase_M13"/>
    <property type="match status" value="1"/>
</dbReference>
<keyword evidence="5" id="KW-0378">Hydrolase</keyword>
<keyword evidence="6" id="KW-0862">Zinc</keyword>
<keyword evidence="7" id="KW-0482">Metalloprotease</keyword>
<comment type="cofactor">
    <cofactor evidence="1">
        <name>Zn(2+)</name>
        <dbReference type="ChEBI" id="CHEBI:29105"/>
    </cofactor>
</comment>
<dbReference type="SUPFAM" id="SSF55486">
    <property type="entry name" value="Metalloproteases ('zincins'), catalytic domain"/>
    <property type="match status" value="1"/>
</dbReference>
<dbReference type="OrthoDB" id="6475849at2759"/>
<dbReference type="EMBL" id="PZQS01000002">
    <property type="protein sequence ID" value="PVD36621.1"/>
    <property type="molecule type" value="Genomic_DNA"/>
</dbReference>
<dbReference type="PROSITE" id="PS51885">
    <property type="entry name" value="NEPRILYSIN"/>
    <property type="match status" value="1"/>
</dbReference>
<dbReference type="InterPro" id="IPR000718">
    <property type="entry name" value="Peptidase_M13"/>
</dbReference>
<dbReference type="InterPro" id="IPR042089">
    <property type="entry name" value="Peptidase_M13_dom_2"/>
</dbReference>
<dbReference type="CDD" id="cd08662">
    <property type="entry name" value="M13"/>
    <property type="match status" value="1"/>
</dbReference>
<evidence type="ECO:0000313" key="14">
    <source>
        <dbReference type="Proteomes" id="UP000245119"/>
    </source>
</evidence>
<dbReference type="Gene3D" id="3.40.390.10">
    <property type="entry name" value="Collagenase (Catalytic Domain)"/>
    <property type="match status" value="1"/>
</dbReference>
<organism evidence="13 14">
    <name type="scientific">Pomacea canaliculata</name>
    <name type="common">Golden apple snail</name>
    <dbReference type="NCBI Taxonomy" id="400727"/>
    <lineage>
        <taxon>Eukaryota</taxon>
        <taxon>Metazoa</taxon>
        <taxon>Spiralia</taxon>
        <taxon>Lophotrochozoa</taxon>
        <taxon>Mollusca</taxon>
        <taxon>Gastropoda</taxon>
        <taxon>Caenogastropoda</taxon>
        <taxon>Architaenioglossa</taxon>
        <taxon>Ampullarioidea</taxon>
        <taxon>Ampullariidae</taxon>
        <taxon>Pomacea</taxon>
    </lineage>
</organism>
<dbReference type="PRINTS" id="PR00786">
    <property type="entry name" value="NEPRILYSIN"/>
</dbReference>
<dbReference type="GO" id="GO:0004222">
    <property type="term" value="F:metalloendopeptidase activity"/>
    <property type="evidence" value="ECO:0007669"/>
    <property type="project" value="InterPro"/>
</dbReference>
<evidence type="ECO:0000256" key="7">
    <source>
        <dbReference type="ARBA" id="ARBA00023049"/>
    </source>
</evidence>
<dbReference type="InterPro" id="IPR018497">
    <property type="entry name" value="Peptidase_M13_C"/>
</dbReference>
<keyword evidence="10" id="KW-0812">Transmembrane</keyword>
<dbReference type="Pfam" id="PF05649">
    <property type="entry name" value="Peptidase_M13_N"/>
    <property type="match status" value="1"/>
</dbReference>
<keyword evidence="4" id="KW-0479">Metal-binding</keyword>
<evidence type="ECO:0000256" key="5">
    <source>
        <dbReference type="ARBA" id="ARBA00022801"/>
    </source>
</evidence>
<evidence type="ECO:0000259" key="12">
    <source>
        <dbReference type="Pfam" id="PF05649"/>
    </source>
</evidence>
<reference evidence="13 14" key="1">
    <citation type="submission" date="2018-04" db="EMBL/GenBank/DDBJ databases">
        <title>The genome of golden apple snail Pomacea canaliculata provides insight into stress tolerance and invasive adaptation.</title>
        <authorList>
            <person name="Liu C."/>
            <person name="Liu B."/>
            <person name="Ren Y."/>
            <person name="Zhang Y."/>
            <person name="Wang H."/>
            <person name="Li S."/>
            <person name="Jiang F."/>
            <person name="Yin L."/>
            <person name="Zhang G."/>
            <person name="Qian W."/>
            <person name="Fan W."/>
        </authorList>
    </citation>
    <scope>NUCLEOTIDE SEQUENCE [LARGE SCALE GENOMIC DNA]</scope>
    <source>
        <strain evidence="13">SZHN2017</strain>
        <tissue evidence="13">Muscle</tissue>
    </source>
</reference>
<comment type="caution">
    <text evidence="13">The sequence shown here is derived from an EMBL/GenBank/DDBJ whole genome shotgun (WGS) entry which is preliminary data.</text>
</comment>